<dbReference type="InterPro" id="IPR037313">
    <property type="entry name" value="PKN_HR1_1"/>
</dbReference>
<dbReference type="Proteomes" id="UP000694546">
    <property type="component" value="Chromosome 3"/>
</dbReference>
<keyword evidence="4" id="KW-0963">Cytoplasm</keyword>
<dbReference type="SUPFAM" id="SSF49562">
    <property type="entry name" value="C2 domain (Calcium/lipid-binding domain, CaLB)"/>
    <property type="match status" value="1"/>
</dbReference>
<feature type="coiled-coil region" evidence="16">
    <location>
        <begin position="284"/>
        <end position="311"/>
    </location>
</feature>
<dbReference type="PROSITE" id="PS00107">
    <property type="entry name" value="PROTEIN_KINASE_ATP"/>
    <property type="match status" value="1"/>
</dbReference>
<dbReference type="SUPFAM" id="SSF56112">
    <property type="entry name" value="Protein kinase-like (PK-like)"/>
    <property type="match status" value="1"/>
</dbReference>
<keyword evidence="5" id="KW-0723">Serine/threonine-protein kinase</keyword>
<feature type="binding site" evidence="15">
    <location>
        <position position="695"/>
    </location>
    <ligand>
        <name>ATP</name>
        <dbReference type="ChEBI" id="CHEBI:30616"/>
    </ligand>
</feature>
<evidence type="ECO:0000256" key="11">
    <source>
        <dbReference type="ARBA" id="ARBA00022840"/>
    </source>
</evidence>
<feature type="domain" description="REM-1" evidence="20">
    <location>
        <begin position="65"/>
        <end position="140"/>
    </location>
</feature>
<feature type="domain" description="AGC-kinase C-terminal" evidence="19">
    <location>
        <begin position="908"/>
        <end position="975"/>
    </location>
</feature>
<feature type="region of interest" description="Disordered" evidence="17">
    <location>
        <begin position="143"/>
        <end position="163"/>
    </location>
</feature>
<dbReference type="Ensembl" id="ENSGMOT00000062165.1">
    <property type="protein sequence ID" value="ENSGMOP00000048188.1"/>
    <property type="gene ID" value="ENSGMOG00000014108.2"/>
</dbReference>
<keyword evidence="10" id="KW-0418">Kinase</keyword>
<dbReference type="InterPro" id="IPR011072">
    <property type="entry name" value="HR1_rho-bd"/>
</dbReference>
<dbReference type="CDD" id="cd05589">
    <property type="entry name" value="STKc_PKN"/>
    <property type="match status" value="1"/>
</dbReference>
<dbReference type="EC" id="2.7.11.13" evidence="3"/>
<organism evidence="21 22">
    <name type="scientific">Gadus morhua</name>
    <name type="common">Atlantic cod</name>
    <dbReference type="NCBI Taxonomy" id="8049"/>
    <lineage>
        <taxon>Eukaryota</taxon>
        <taxon>Metazoa</taxon>
        <taxon>Chordata</taxon>
        <taxon>Craniata</taxon>
        <taxon>Vertebrata</taxon>
        <taxon>Euteleostomi</taxon>
        <taxon>Actinopterygii</taxon>
        <taxon>Neopterygii</taxon>
        <taxon>Teleostei</taxon>
        <taxon>Neoteleostei</taxon>
        <taxon>Acanthomorphata</taxon>
        <taxon>Zeiogadaria</taxon>
        <taxon>Gadariae</taxon>
        <taxon>Gadiformes</taxon>
        <taxon>Gadoidei</taxon>
        <taxon>Gadidae</taxon>
        <taxon>Gadus</taxon>
    </lineage>
</organism>
<dbReference type="GO" id="GO:0005737">
    <property type="term" value="C:cytoplasm"/>
    <property type="evidence" value="ECO:0007669"/>
    <property type="project" value="UniProtKB-SubCell"/>
</dbReference>
<dbReference type="InterPro" id="IPR000719">
    <property type="entry name" value="Prot_kinase_dom"/>
</dbReference>
<dbReference type="GO" id="GO:0005634">
    <property type="term" value="C:nucleus"/>
    <property type="evidence" value="ECO:0007669"/>
    <property type="project" value="UniProtKB-SubCell"/>
</dbReference>
<evidence type="ECO:0000259" key="19">
    <source>
        <dbReference type="PROSITE" id="PS51285"/>
    </source>
</evidence>
<keyword evidence="12 14" id="KW-0175">Coiled coil</keyword>
<evidence type="ECO:0000259" key="18">
    <source>
        <dbReference type="PROSITE" id="PS50011"/>
    </source>
</evidence>
<evidence type="ECO:0000256" key="6">
    <source>
        <dbReference type="ARBA" id="ARBA00022553"/>
    </source>
</evidence>
<dbReference type="InterPro" id="IPR036274">
    <property type="entry name" value="HR1_rpt_sf"/>
</dbReference>
<evidence type="ECO:0000256" key="13">
    <source>
        <dbReference type="ARBA" id="ARBA00023242"/>
    </source>
</evidence>
<evidence type="ECO:0000256" key="12">
    <source>
        <dbReference type="ARBA" id="ARBA00023054"/>
    </source>
</evidence>
<evidence type="ECO:0000256" key="2">
    <source>
        <dbReference type="ARBA" id="ARBA00004496"/>
    </source>
</evidence>
<dbReference type="GO" id="GO:0031267">
    <property type="term" value="F:small GTPase binding"/>
    <property type="evidence" value="ECO:0007669"/>
    <property type="project" value="InterPro"/>
</dbReference>
<name>A0A8C5FMU5_GADMO</name>
<dbReference type="SUPFAM" id="SSF46585">
    <property type="entry name" value="HR1 repeat"/>
    <property type="match status" value="3"/>
</dbReference>
<dbReference type="Gene3D" id="3.30.200.20">
    <property type="entry name" value="Phosphorylase Kinase, domain 1"/>
    <property type="match status" value="2"/>
</dbReference>
<dbReference type="Gene3D" id="1.10.510.10">
    <property type="entry name" value="Transferase(Phosphotransferase) domain 1"/>
    <property type="match status" value="2"/>
</dbReference>
<evidence type="ECO:0000259" key="20">
    <source>
        <dbReference type="PROSITE" id="PS51860"/>
    </source>
</evidence>
<dbReference type="Gene3D" id="1.10.287.160">
    <property type="entry name" value="HR1 repeat"/>
    <property type="match status" value="3"/>
</dbReference>
<evidence type="ECO:0000313" key="21">
    <source>
        <dbReference type="Ensembl" id="ENSGMOP00000048188.1"/>
    </source>
</evidence>
<dbReference type="Pfam" id="PF02185">
    <property type="entry name" value="HR1"/>
    <property type="match status" value="3"/>
</dbReference>
<evidence type="ECO:0000256" key="7">
    <source>
        <dbReference type="ARBA" id="ARBA00022679"/>
    </source>
</evidence>
<gene>
    <name evidence="21" type="primary">pkn1a</name>
</gene>
<dbReference type="GO" id="GO:0004697">
    <property type="term" value="F:diacylglycerol-dependent serine/threonine kinase activity"/>
    <property type="evidence" value="ECO:0007669"/>
    <property type="project" value="UniProtKB-EC"/>
</dbReference>
<dbReference type="InterPro" id="IPR011009">
    <property type="entry name" value="Kinase-like_dom_sf"/>
</dbReference>
<evidence type="ECO:0000256" key="10">
    <source>
        <dbReference type="ARBA" id="ARBA00022777"/>
    </source>
</evidence>
<keyword evidence="7" id="KW-0808">Transferase</keyword>
<reference evidence="21" key="2">
    <citation type="submission" date="2025-09" db="UniProtKB">
        <authorList>
            <consortium name="Ensembl"/>
        </authorList>
    </citation>
    <scope>IDENTIFICATION</scope>
</reference>
<dbReference type="Pfam" id="PF00433">
    <property type="entry name" value="Pkinase_C"/>
    <property type="match status" value="1"/>
</dbReference>
<evidence type="ECO:0000256" key="1">
    <source>
        <dbReference type="ARBA" id="ARBA00004123"/>
    </source>
</evidence>
<accession>A0A8C5FMU5</accession>
<feature type="compositionally biased region" description="Basic and acidic residues" evidence="17">
    <location>
        <begin position="952"/>
        <end position="961"/>
    </location>
</feature>
<dbReference type="SMART" id="SM00133">
    <property type="entry name" value="S_TK_X"/>
    <property type="match status" value="1"/>
</dbReference>
<feature type="domain" description="Protein kinase" evidence="18">
    <location>
        <begin position="666"/>
        <end position="907"/>
    </location>
</feature>
<dbReference type="PROSITE" id="PS50011">
    <property type="entry name" value="PROTEIN_KINASE_DOM"/>
    <property type="match status" value="1"/>
</dbReference>
<feature type="domain" description="REM-1" evidence="20">
    <location>
        <begin position="153"/>
        <end position="232"/>
    </location>
</feature>
<evidence type="ECO:0000256" key="3">
    <source>
        <dbReference type="ARBA" id="ARBA00012429"/>
    </source>
</evidence>
<evidence type="ECO:0000256" key="15">
    <source>
        <dbReference type="PROSITE-ProRule" id="PRU10141"/>
    </source>
</evidence>
<evidence type="ECO:0000256" key="8">
    <source>
        <dbReference type="ARBA" id="ARBA00022737"/>
    </source>
</evidence>
<feature type="domain" description="REM-1" evidence="20">
    <location>
        <begin position="233"/>
        <end position="314"/>
    </location>
</feature>
<evidence type="ECO:0000256" key="5">
    <source>
        <dbReference type="ARBA" id="ARBA00022527"/>
    </source>
</evidence>
<evidence type="ECO:0000256" key="9">
    <source>
        <dbReference type="ARBA" id="ARBA00022741"/>
    </source>
</evidence>
<dbReference type="PROSITE" id="PS51860">
    <property type="entry name" value="REM_1"/>
    <property type="match status" value="3"/>
</dbReference>
<dbReference type="GO" id="GO:0030496">
    <property type="term" value="C:midbody"/>
    <property type="evidence" value="ECO:0007669"/>
    <property type="project" value="UniProtKB-SubCell"/>
</dbReference>
<keyword evidence="9 15" id="KW-0547">Nucleotide-binding</keyword>
<dbReference type="InterPro" id="IPR035892">
    <property type="entry name" value="C2_domain_sf"/>
</dbReference>
<proteinExistence type="predicted"/>
<dbReference type="GO" id="GO:0005524">
    <property type="term" value="F:ATP binding"/>
    <property type="evidence" value="ECO:0007669"/>
    <property type="project" value="UniProtKB-UniRule"/>
</dbReference>
<dbReference type="Pfam" id="PF00069">
    <property type="entry name" value="Pkinase"/>
    <property type="match status" value="1"/>
</dbReference>
<evidence type="ECO:0000313" key="22">
    <source>
        <dbReference type="Proteomes" id="UP000694546"/>
    </source>
</evidence>
<keyword evidence="11 15" id="KW-0067">ATP-binding</keyword>
<keyword evidence="6" id="KW-0597">Phosphoprotein</keyword>
<dbReference type="PROSITE" id="PS51285">
    <property type="entry name" value="AGC_KINASE_CTER"/>
    <property type="match status" value="1"/>
</dbReference>
<evidence type="ECO:0000256" key="17">
    <source>
        <dbReference type="SAM" id="MobiDB-lite"/>
    </source>
</evidence>
<evidence type="ECO:0000256" key="14">
    <source>
        <dbReference type="PROSITE-ProRule" id="PRU01207"/>
    </source>
</evidence>
<dbReference type="CDD" id="cd11630">
    <property type="entry name" value="HR1_PKN1_2"/>
    <property type="match status" value="1"/>
</dbReference>
<dbReference type="InterPro" id="IPR037317">
    <property type="entry name" value="PKN1_HR1_2"/>
</dbReference>
<reference evidence="21" key="1">
    <citation type="submission" date="2025-08" db="UniProtKB">
        <authorList>
            <consortium name="Ensembl"/>
        </authorList>
    </citation>
    <scope>IDENTIFICATION</scope>
</reference>
<evidence type="ECO:0000256" key="4">
    <source>
        <dbReference type="ARBA" id="ARBA00022490"/>
    </source>
</evidence>
<dbReference type="PANTHER" id="PTHR24351">
    <property type="entry name" value="RIBOSOMAL PROTEIN S6 KINASE"/>
    <property type="match status" value="1"/>
</dbReference>
<keyword evidence="8" id="KW-0677">Repeat</keyword>
<dbReference type="CDD" id="cd11622">
    <property type="entry name" value="HR1_PKN_1"/>
    <property type="match status" value="1"/>
</dbReference>
<dbReference type="InterPro" id="IPR017892">
    <property type="entry name" value="Pkinase_C"/>
</dbReference>
<dbReference type="GO" id="GO:0007165">
    <property type="term" value="P:signal transduction"/>
    <property type="evidence" value="ECO:0007669"/>
    <property type="project" value="InterPro"/>
</dbReference>
<evidence type="ECO:0000256" key="16">
    <source>
        <dbReference type="SAM" id="Coils"/>
    </source>
</evidence>
<feature type="region of interest" description="Disordered" evidence="17">
    <location>
        <begin position="935"/>
        <end position="961"/>
    </location>
</feature>
<comment type="subcellular location">
    <subcellularLocation>
        <location evidence="2">Cytoplasm</location>
    </subcellularLocation>
    <subcellularLocation>
        <location evidence="1">Nucleus</location>
    </subcellularLocation>
</comment>
<dbReference type="AlphaFoldDB" id="A0A8C5FMU5"/>
<feature type="compositionally biased region" description="Polar residues" evidence="17">
    <location>
        <begin position="153"/>
        <end position="163"/>
    </location>
</feature>
<dbReference type="GeneTree" id="ENSGT00940000154990"/>
<dbReference type="InterPro" id="IPR017441">
    <property type="entry name" value="Protein_kinase_ATP_BS"/>
</dbReference>
<dbReference type="GO" id="GO:0032154">
    <property type="term" value="C:cleavage furrow"/>
    <property type="evidence" value="ECO:0007669"/>
    <property type="project" value="UniProtKB-SubCell"/>
</dbReference>
<keyword evidence="13" id="KW-0539">Nucleus</keyword>
<protein>
    <recommendedName>
        <fullName evidence="3">protein kinase C</fullName>
        <ecNumber evidence="3">2.7.11.13</ecNumber>
    </recommendedName>
</protein>
<keyword evidence="22" id="KW-1185">Reference proteome</keyword>
<dbReference type="InterPro" id="IPR000961">
    <property type="entry name" value="AGC-kinase_C"/>
</dbReference>
<sequence length="975" mass="109076">KTFSLPDISIPVLTASAFLYLPTFSLSLSLSPPPSPSPPSPPLVSVVQSDPGGLSVLEQLGLDQSTDFSESSIQQRLDEERERIRSEIRKELKIKVGAENLRRATTDKKNAQQVSLLRSSNRRLEDLHAQLQELDAHIVVKGGDESKDECPQSPGTESRTSVQLDRISALERQLNIELKVKQGAENMIPIYANGSTKDKKMLQTAQQMLQDSKTKIDIIRMQIRKAVQATEHSDDPQGNNDMYGVELRIEELRHHYRVEHAVAEGAKNVLRLLGASKVQDKKALSEAQCLLSEASQRLDLLRDALDQRLAELPADHPKASLIKEEMVLAASPAFSSRHGAPYLRNQYSTLSKPSPLTGTLQVQLLGCVGVLEVVPGRSKGTSAMLPCYSPGDSKSFMRGTKGLYGRSGSLSGKTPSKTDELSSEVSAVLKMDNGVVGQTAWKTVGDQAWDQTFTVELERSREMEIAVYWRDYRSLCALKYLKLEDFLDNQKHAVQLELEPQGLLLAEVTFFNPVIERVPRLQRQKKVFSKQQGKAFLRARQMNVDIGTWVRLLRNAIPTVNNTGTYSPHAHSLTSGEICMEKLNMSERGHHCLIDANLLTIVPVSFYLSLHPSMVLSVSLSLSLSPSVPMVLICLPLSARRPLCLCLSVWLSCSKQRKGPLSLKDFRLIAVLGRGHFGKVLLSEYKKSGTMYAIKALKKGDIVSRDEVDSLMCEKRIFEAVNSSQHPFLVNLFACFQTPEHVCFVMEYTAGGDLMMHIHTDVFTEPRAMFYSACVVLGLHSFLTHQSHIADFGLCKEGMGYGDRTSTFCGTPEFLAPEVLTDTSYTRAVDWWGLGVLIYEMLVGESPFPGDDEEEVFDSIVNDEVRYPRFLSTEAIGIMRRLLRRNPERRLGSGEKDAEEVKKQPFFKSMDWEALLQRKLTPPFVPRIAGKEDVSNFDEEFTTEAPSLTPPREPRTLSRKDQDSFRDFDYVSDLC</sequence>
<dbReference type="SMART" id="SM00742">
    <property type="entry name" value="Hr1"/>
    <property type="match status" value="3"/>
</dbReference>